<sequence>MKFLFFLVAFLISLSAIERPKFEDFVAGYERNKASMLNYEGMPAFALSENLLAVLKQPNAKLNKYVKYDPFLNLYLVRTDFSLIPTPMGDEEKLTRNDWIGIWDPNKAYIGHIKYLAQNIDERDQLDFSTKIGLLGTPCCEMMGIALNNSSFIGNRYLKHFMKYNDVYWGDIGVDFAVRENKIYVNNVRKNGQFLINDEVLSVDGIPVKDIRKLNEKILFADRGSTLYFQVLRDNIDLNISTEVFAKDLSKFNLPSNKPKPKPTNFRSNTGLTVNLNLVVTRVDAGSKAALAGFMVGDKILRANNVILKDFKEFQTLLGAGNDFNILIERKSDKLPLSGFNNDLGGNANSGGDGKFQFFIRLVK</sequence>
<dbReference type="EMBL" id="AAKUWM010000002">
    <property type="protein sequence ID" value="ECV9656750.1"/>
    <property type="molecule type" value="Genomic_DNA"/>
</dbReference>
<name>A0A698FU65_CAMJU</name>
<dbReference type="InterPro" id="IPR001478">
    <property type="entry name" value="PDZ"/>
</dbReference>
<protein>
    <submittedName>
        <fullName evidence="1">PDZ domain-containing protein</fullName>
    </submittedName>
</protein>
<dbReference type="AlphaFoldDB" id="A0A698FU65"/>
<accession>A0A698FU65</accession>
<dbReference type="Pfam" id="PF24314">
    <property type="entry name" value="DUF7488"/>
    <property type="match status" value="1"/>
</dbReference>
<dbReference type="Gene3D" id="2.30.42.10">
    <property type="match status" value="1"/>
</dbReference>
<dbReference type="InterPro" id="IPR055911">
    <property type="entry name" value="DUF7488"/>
</dbReference>
<dbReference type="SUPFAM" id="SSF50156">
    <property type="entry name" value="PDZ domain-like"/>
    <property type="match status" value="2"/>
</dbReference>
<dbReference type="InterPro" id="IPR041489">
    <property type="entry name" value="PDZ_6"/>
</dbReference>
<organism evidence="1">
    <name type="scientific">Campylobacter jejuni</name>
    <dbReference type="NCBI Taxonomy" id="197"/>
    <lineage>
        <taxon>Bacteria</taxon>
        <taxon>Pseudomonadati</taxon>
        <taxon>Campylobacterota</taxon>
        <taxon>Epsilonproteobacteria</taxon>
        <taxon>Campylobacterales</taxon>
        <taxon>Campylobacteraceae</taxon>
        <taxon>Campylobacter</taxon>
    </lineage>
</organism>
<dbReference type="InterPro" id="IPR036034">
    <property type="entry name" value="PDZ_sf"/>
</dbReference>
<dbReference type="SMART" id="SM00228">
    <property type="entry name" value="PDZ"/>
    <property type="match status" value="2"/>
</dbReference>
<reference evidence="1" key="1">
    <citation type="submission" date="2019-09" db="EMBL/GenBank/DDBJ databases">
        <authorList>
            <consortium name="GenomeTrakr network: Whole genome sequencing for foodborne pathogen traceback"/>
        </authorList>
    </citation>
    <scope>NUCLEOTIDE SEQUENCE [LARGE SCALE GENOMIC DNA]</scope>
    <source>
        <strain evidence="1">TTU_583</strain>
    </source>
</reference>
<proteinExistence type="predicted"/>
<gene>
    <name evidence="1" type="ORF">F2N06_01835</name>
</gene>
<dbReference type="PROSITE" id="PS50106">
    <property type="entry name" value="PDZ"/>
    <property type="match status" value="1"/>
</dbReference>
<comment type="caution">
    <text evidence="1">The sequence shown here is derived from an EMBL/GenBank/DDBJ whole genome shotgun (WGS) entry which is preliminary data.</text>
</comment>
<dbReference type="Pfam" id="PF13180">
    <property type="entry name" value="PDZ_2"/>
    <property type="match status" value="1"/>
</dbReference>
<dbReference type="Pfam" id="PF17820">
    <property type="entry name" value="PDZ_6"/>
    <property type="match status" value="1"/>
</dbReference>
<evidence type="ECO:0000313" key="1">
    <source>
        <dbReference type="EMBL" id="ECV9656750.1"/>
    </source>
</evidence>